<dbReference type="STRING" id="171383.AKJ31_00210"/>
<dbReference type="InterPro" id="IPR000847">
    <property type="entry name" value="LysR_HTH_N"/>
</dbReference>
<keyword evidence="3" id="KW-0238">DNA-binding</keyword>
<evidence type="ECO:0000256" key="4">
    <source>
        <dbReference type="ARBA" id="ARBA00023163"/>
    </source>
</evidence>
<name>A0A0M0I3Y2_9VIBR</name>
<dbReference type="SUPFAM" id="SSF53850">
    <property type="entry name" value="Periplasmic binding protein-like II"/>
    <property type="match status" value="1"/>
</dbReference>
<dbReference type="InterPro" id="IPR050389">
    <property type="entry name" value="LysR-type_TF"/>
</dbReference>
<gene>
    <name evidence="6" type="ORF">AKJ31_00210</name>
</gene>
<dbReference type="AlphaFoldDB" id="A0A0M0I3Y2"/>
<keyword evidence="4" id="KW-0804">Transcription</keyword>
<dbReference type="InterPro" id="IPR036388">
    <property type="entry name" value="WH-like_DNA-bd_sf"/>
</dbReference>
<dbReference type="PANTHER" id="PTHR30118:SF7">
    <property type="entry name" value="TRANSCRIPTIONAL REGULATOR LYSR FAMILY"/>
    <property type="match status" value="1"/>
</dbReference>
<dbReference type="EMBL" id="LHPI01000001">
    <property type="protein sequence ID" value="KOO08827.1"/>
    <property type="molecule type" value="Genomic_DNA"/>
</dbReference>
<dbReference type="PROSITE" id="PS50931">
    <property type="entry name" value="HTH_LYSR"/>
    <property type="match status" value="1"/>
</dbReference>
<comment type="similarity">
    <text evidence="1">Belongs to the LysR transcriptional regulatory family.</text>
</comment>
<organism evidence="6 7">
    <name type="scientific">Vibrio hepatarius</name>
    <dbReference type="NCBI Taxonomy" id="171383"/>
    <lineage>
        <taxon>Bacteria</taxon>
        <taxon>Pseudomonadati</taxon>
        <taxon>Pseudomonadota</taxon>
        <taxon>Gammaproteobacteria</taxon>
        <taxon>Vibrionales</taxon>
        <taxon>Vibrionaceae</taxon>
        <taxon>Vibrio</taxon>
        <taxon>Vibrio oreintalis group</taxon>
    </lineage>
</organism>
<accession>A0A0M0I3Y2</accession>
<keyword evidence="2" id="KW-0805">Transcription regulation</keyword>
<dbReference type="GO" id="GO:0003700">
    <property type="term" value="F:DNA-binding transcription factor activity"/>
    <property type="evidence" value="ECO:0007669"/>
    <property type="project" value="InterPro"/>
</dbReference>
<dbReference type="PATRIC" id="fig|171383.3.peg.43"/>
<dbReference type="Gene3D" id="3.40.190.10">
    <property type="entry name" value="Periplasmic binding protein-like II"/>
    <property type="match status" value="2"/>
</dbReference>
<dbReference type="Pfam" id="PF00126">
    <property type="entry name" value="HTH_1"/>
    <property type="match status" value="1"/>
</dbReference>
<dbReference type="InterPro" id="IPR036390">
    <property type="entry name" value="WH_DNA-bd_sf"/>
</dbReference>
<sequence length="308" mass="35767">MTNYQACNTRYDKMENKINLNLINTLILLKKYRSMRTVAKVLGKSESAVSKDLAKLRGEFSDQLFVKTQNGFESTHYLSQIYQELESAYLQLVSVVNKPIEFQPHLYKELITIAIADPEYDLLVSRLYPKLVAHFPLAKLNFVTWGPDSIDKLMRGDIDCGIHLQNERFSKDIYQKTLKVDQIVTAVHKRYEISEWDEIKPLPFVFIDVPGWNEFSYRFQDVLPKKHREDISYGVRVDKLRSALQIAANSKVAIQSPTRYLSDDFSVIAYPQGVSFNIAYSFYCLQTERHSPLTQILSQLIRESYQEV</sequence>
<evidence type="ECO:0000313" key="7">
    <source>
        <dbReference type="Proteomes" id="UP000037530"/>
    </source>
</evidence>
<evidence type="ECO:0000259" key="5">
    <source>
        <dbReference type="PROSITE" id="PS50931"/>
    </source>
</evidence>
<keyword evidence="7" id="KW-1185">Reference proteome</keyword>
<feature type="domain" description="HTH lysR-type" evidence="5">
    <location>
        <begin position="18"/>
        <end position="75"/>
    </location>
</feature>
<dbReference type="Gene3D" id="1.10.10.10">
    <property type="entry name" value="Winged helix-like DNA-binding domain superfamily/Winged helix DNA-binding domain"/>
    <property type="match status" value="1"/>
</dbReference>
<evidence type="ECO:0000256" key="1">
    <source>
        <dbReference type="ARBA" id="ARBA00009437"/>
    </source>
</evidence>
<evidence type="ECO:0000313" key="6">
    <source>
        <dbReference type="EMBL" id="KOO08827.1"/>
    </source>
</evidence>
<dbReference type="SUPFAM" id="SSF46785">
    <property type="entry name" value="Winged helix' DNA-binding domain"/>
    <property type="match status" value="1"/>
</dbReference>
<dbReference type="GO" id="GO:0003677">
    <property type="term" value="F:DNA binding"/>
    <property type="evidence" value="ECO:0007669"/>
    <property type="project" value="UniProtKB-KW"/>
</dbReference>
<protein>
    <submittedName>
        <fullName evidence="6">Transcriptional regulator</fullName>
    </submittedName>
</protein>
<dbReference type="PANTHER" id="PTHR30118">
    <property type="entry name" value="HTH-TYPE TRANSCRIPTIONAL REGULATOR LEUO-RELATED"/>
    <property type="match status" value="1"/>
</dbReference>
<evidence type="ECO:0000256" key="2">
    <source>
        <dbReference type="ARBA" id="ARBA00023015"/>
    </source>
</evidence>
<evidence type="ECO:0000256" key="3">
    <source>
        <dbReference type="ARBA" id="ARBA00023125"/>
    </source>
</evidence>
<reference evidence="7" key="1">
    <citation type="submission" date="2015-08" db="EMBL/GenBank/DDBJ databases">
        <title>Vibrio galatheae sp. nov., a novel member of the Vibrionaceae family isolated from the Solomon Islands.</title>
        <authorList>
            <person name="Giubergia S."/>
            <person name="Machado H."/>
            <person name="Mateiu R.V."/>
            <person name="Gram L."/>
        </authorList>
    </citation>
    <scope>NUCLEOTIDE SEQUENCE [LARGE SCALE GENOMIC DNA]</scope>
    <source>
        <strain evidence="7">DSM 19134</strain>
    </source>
</reference>
<comment type="caution">
    <text evidence="6">The sequence shown here is derived from an EMBL/GenBank/DDBJ whole genome shotgun (WGS) entry which is preliminary data.</text>
</comment>
<proteinExistence type="inferred from homology"/>
<dbReference type="Proteomes" id="UP000037530">
    <property type="component" value="Unassembled WGS sequence"/>
</dbReference>